<dbReference type="PANTHER" id="PTHR13003">
    <property type="entry name" value="NUP107-RELATED"/>
    <property type="match status" value="1"/>
</dbReference>
<dbReference type="InterPro" id="IPR007252">
    <property type="entry name" value="Nup84/Nup107"/>
</dbReference>
<comment type="similarity">
    <text evidence="2 18">Belongs to the nucleoporin Nup84/Nup107 family.</text>
</comment>
<evidence type="ECO:0000313" key="21">
    <source>
        <dbReference type="Proteomes" id="UP000440578"/>
    </source>
</evidence>
<comment type="subunit">
    <text evidence="17">Part of the nuclear pore complex (NPC). Forms part of the Nup160 subcomplex in the nuclear pore which is composed of NUP160, NUP133, NUP107 and Nup96; this complex plays a role in RNA export and in tethering Nup98 and NUP153 to the nucleus. Does not interact with TPR. Interacts with ZNF106.</text>
</comment>
<comment type="function">
    <text evidence="16">Plays a role in the nuclear pore complex (NPC) assembly and/or maintenance. Required for the assembly of peripheral proteins into the NPC. May anchor NUP62 to the NPC. Involved in nephrogenesis.</text>
</comment>
<dbReference type="GO" id="GO:0031080">
    <property type="term" value="C:nuclear pore outer ring"/>
    <property type="evidence" value="ECO:0007669"/>
    <property type="project" value="TreeGrafter"/>
</dbReference>
<dbReference type="GO" id="GO:0031965">
    <property type="term" value="C:nuclear membrane"/>
    <property type="evidence" value="ECO:0007669"/>
    <property type="project" value="UniProtKB-SubCell"/>
</dbReference>
<evidence type="ECO:0000256" key="10">
    <source>
        <dbReference type="ARBA" id="ARBA00022990"/>
    </source>
</evidence>
<sequence length="885" mass="99803">MDTPQPRRQQSRHSDIFERSLQRLDDALQSPSGSLHGRPRQPDRRSVLSRRSGRLDDLTMDLTNYTMVGGRRSILPGEMTALEESILEEPELTMLTEEDPGDKAVSGLSEEFLSAYRQRPSEHQLLDLLADYQQLTEQQVERLAQLVRRVPAQRGATHLTATRQLHSQLSKERNTWRLLVSLYRDRLLVTSQEPGALLLEGVGRPRSDQRLAEDLFKCQTDVRQAQLVVDWLEHCAADDIVSGYMDKVEFFGNTAVAWENTLHALQVADGRAARGQSRSMDPDGPVRDRQPLHDLDQDDERRLLRYMFVLLRSGQMSKAQELCLRVGQPWRAATLEGWKLAHDPNYEEPASEPRPVQGNPLRDLWKLTAWQLSEDVSYDEHERAVYGALCGNLDALLPVCSTWEDRVWAFFKVFVDSRVEADVRENSQSLRQLRPLPQHYTEKSRSPGAIFSEVDALEKSSGRTDEAVRLYNAIQQCAILGDEATMCAKMAAFCKEDGGNDQLLRSLAHIVLLVRQYGSTEVDHEHCVTVLEAYVKRLVSRQEAPLAVWYTALLPPPLQTEWCAALMESARAPADRLRTLRLAEGAGLDAPAAALAVVRAARLPAEPAAELSAETSEDDRRAAGAIQWLLFEPAQRLDALREGNAICRRLLLARKLPAARELMQLIPDDSIAVLLARWKETTGETELPPEQDNVVKEHLCVKAFMLGQDSYQDWSDQFYSQRPRRPELRPAASFAETVAHEQRLKQYETALERWRAAHTAATAATAERLYNVLLFPDGGWMADRAAPPPAAAAAPEGAGEPQRQRELAQLRRLYVPQTVCVLHTVLTESGRLQEAARLADLVAGDEYQLYKEFSQPELQNLLGKLRETSLRLLDQNLDALGYPFQ</sequence>
<evidence type="ECO:0000256" key="2">
    <source>
        <dbReference type="ARBA" id="ARBA00009510"/>
    </source>
</evidence>
<name>A0A6A4W733_AMPAM</name>
<evidence type="ECO:0000313" key="20">
    <source>
        <dbReference type="EMBL" id="KAF0299544.1"/>
    </source>
</evidence>
<accession>A0A6A4W733</accession>
<dbReference type="FunFam" id="1.20.190.50:FF:000001">
    <property type="entry name" value="Nuclear pore complex protein"/>
    <property type="match status" value="1"/>
</dbReference>
<evidence type="ECO:0000256" key="11">
    <source>
        <dbReference type="ARBA" id="ARBA00023010"/>
    </source>
</evidence>
<evidence type="ECO:0000256" key="4">
    <source>
        <dbReference type="ARBA" id="ARBA00022454"/>
    </source>
</evidence>
<reference evidence="20 21" key="1">
    <citation type="submission" date="2019-07" db="EMBL/GenBank/DDBJ databases">
        <title>Draft genome assembly of a fouling barnacle, Amphibalanus amphitrite (Darwin, 1854): The first reference genome for Thecostraca.</title>
        <authorList>
            <person name="Kim W."/>
        </authorList>
    </citation>
    <scope>NUCLEOTIDE SEQUENCE [LARGE SCALE GENOMIC DNA]</scope>
    <source>
        <strain evidence="20">SNU_AA5</strain>
        <tissue evidence="20">Soma without cirri and trophi</tissue>
    </source>
</reference>
<evidence type="ECO:0000256" key="14">
    <source>
        <dbReference type="ARBA" id="ARBA00023242"/>
    </source>
</evidence>
<evidence type="ECO:0000256" key="6">
    <source>
        <dbReference type="ARBA" id="ARBA00022553"/>
    </source>
</evidence>
<dbReference type="OrthoDB" id="3098at2759"/>
<keyword evidence="7" id="KW-0509">mRNA transport</keyword>
<evidence type="ECO:0000256" key="15">
    <source>
        <dbReference type="ARBA" id="ARBA00023328"/>
    </source>
</evidence>
<keyword evidence="15" id="KW-0137">Centromere</keyword>
<evidence type="ECO:0000256" key="9">
    <source>
        <dbReference type="ARBA" id="ARBA00022927"/>
    </source>
</evidence>
<feature type="region of interest" description="Disordered" evidence="19">
    <location>
        <begin position="270"/>
        <end position="294"/>
    </location>
</feature>
<dbReference type="GO" id="GO:0006606">
    <property type="term" value="P:protein import into nucleus"/>
    <property type="evidence" value="ECO:0007669"/>
    <property type="project" value="TreeGrafter"/>
</dbReference>
<keyword evidence="10" id="KW-0007">Acetylation</keyword>
<dbReference type="GO" id="GO:0000776">
    <property type="term" value="C:kinetochore"/>
    <property type="evidence" value="ECO:0007669"/>
    <property type="project" value="UniProtKB-KW"/>
</dbReference>
<gene>
    <name evidence="20" type="primary">Nup107</name>
    <name evidence="20" type="ORF">FJT64_027729</name>
</gene>
<evidence type="ECO:0000256" key="18">
    <source>
        <dbReference type="RuleBase" id="RU365072"/>
    </source>
</evidence>
<keyword evidence="13 18" id="KW-0472">Membrane</keyword>
<dbReference type="FunFam" id="1.10.3450.20:FF:000001">
    <property type="entry name" value="Nuclear pore complex protein"/>
    <property type="match status" value="1"/>
</dbReference>
<evidence type="ECO:0000256" key="5">
    <source>
        <dbReference type="ARBA" id="ARBA00022481"/>
    </source>
</evidence>
<keyword evidence="8" id="KW-0995">Kinetochore</keyword>
<dbReference type="Gene3D" id="1.20.190.50">
    <property type="match status" value="1"/>
</dbReference>
<proteinExistence type="inferred from homology"/>
<comment type="function">
    <text evidence="18">Functions as a component of the nuclear pore complex (NPC).</text>
</comment>
<dbReference type="Gene3D" id="1.10.3450.20">
    <property type="match status" value="1"/>
</dbReference>
<dbReference type="GO" id="GO:0017056">
    <property type="term" value="F:structural constituent of nuclear pore"/>
    <property type="evidence" value="ECO:0007669"/>
    <property type="project" value="UniProtKB-UniRule"/>
</dbReference>
<keyword evidence="5" id="KW-0488">Methylation</keyword>
<keyword evidence="3 18" id="KW-0813">Transport</keyword>
<evidence type="ECO:0000256" key="13">
    <source>
        <dbReference type="ARBA" id="ARBA00023136"/>
    </source>
</evidence>
<evidence type="ECO:0000256" key="3">
    <source>
        <dbReference type="ARBA" id="ARBA00022448"/>
    </source>
</evidence>
<feature type="compositionally biased region" description="Basic and acidic residues" evidence="19">
    <location>
        <begin position="280"/>
        <end position="294"/>
    </location>
</feature>
<dbReference type="GO" id="GO:0000973">
    <property type="term" value="P:post-transcriptional tethering of RNA polymerase II gene DNA at nuclear periphery"/>
    <property type="evidence" value="ECO:0007669"/>
    <property type="project" value="TreeGrafter"/>
</dbReference>
<evidence type="ECO:0000256" key="19">
    <source>
        <dbReference type="SAM" id="MobiDB-lite"/>
    </source>
</evidence>
<keyword evidence="21" id="KW-1185">Reference proteome</keyword>
<evidence type="ECO:0000256" key="16">
    <source>
        <dbReference type="ARBA" id="ARBA00056880"/>
    </source>
</evidence>
<evidence type="ECO:0000256" key="8">
    <source>
        <dbReference type="ARBA" id="ARBA00022838"/>
    </source>
</evidence>
<keyword evidence="6" id="KW-0597">Phosphoprotein</keyword>
<keyword evidence="9" id="KW-0653">Protein transport</keyword>
<keyword evidence="12 18" id="KW-0906">Nuclear pore complex</keyword>
<comment type="subcellular location">
    <subcellularLocation>
        <location evidence="1">Chromosome</location>
        <location evidence="1">Centromere</location>
        <location evidence="1">Kinetochore</location>
    </subcellularLocation>
    <subcellularLocation>
        <location evidence="18">Nucleus</location>
        <location evidence="18">Nuclear pore complex</location>
    </subcellularLocation>
    <subcellularLocation>
        <location evidence="18">Nucleus membrane</location>
    </subcellularLocation>
</comment>
<comment type="caution">
    <text evidence="20">The sequence shown here is derived from an EMBL/GenBank/DDBJ whole genome shotgun (WGS) entry which is preliminary data.</text>
</comment>
<evidence type="ECO:0000256" key="7">
    <source>
        <dbReference type="ARBA" id="ARBA00022816"/>
    </source>
</evidence>
<dbReference type="Proteomes" id="UP000440578">
    <property type="component" value="Unassembled WGS sequence"/>
</dbReference>
<dbReference type="PANTHER" id="PTHR13003:SF2">
    <property type="entry name" value="NUCLEAR PORE COMPLEX PROTEIN NUP107"/>
    <property type="match status" value="1"/>
</dbReference>
<keyword evidence="4" id="KW-0158">Chromosome</keyword>
<protein>
    <recommendedName>
        <fullName evidence="18">Nuclear pore complex protein</fullName>
    </recommendedName>
</protein>
<dbReference type="GO" id="GO:0006406">
    <property type="term" value="P:mRNA export from nucleus"/>
    <property type="evidence" value="ECO:0007669"/>
    <property type="project" value="TreeGrafter"/>
</dbReference>
<keyword evidence="11 18" id="KW-0811">Translocation</keyword>
<dbReference type="EMBL" id="VIIS01001356">
    <property type="protein sequence ID" value="KAF0299544.1"/>
    <property type="molecule type" value="Genomic_DNA"/>
</dbReference>
<dbReference type="Pfam" id="PF04121">
    <property type="entry name" value="Nup84_Nup100"/>
    <property type="match status" value="1"/>
</dbReference>
<keyword evidence="14 18" id="KW-0539">Nucleus</keyword>
<organism evidence="20 21">
    <name type="scientific">Amphibalanus amphitrite</name>
    <name type="common">Striped barnacle</name>
    <name type="synonym">Balanus amphitrite</name>
    <dbReference type="NCBI Taxonomy" id="1232801"/>
    <lineage>
        <taxon>Eukaryota</taxon>
        <taxon>Metazoa</taxon>
        <taxon>Ecdysozoa</taxon>
        <taxon>Arthropoda</taxon>
        <taxon>Crustacea</taxon>
        <taxon>Multicrustacea</taxon>
        <taxon>Cirripedia</taxon>
        <taxon>Thoracica</taxon>
        <taxon>Thoracicalcarea</taxon>
        <taxon>Balanomorpha</taxon>
        <taxon>Balanoidea</taxon>
        <taxon>Balanidae</taxon>
        <taxon>Amphibalaninae</taxon>
        <taxon>Amphibalanus</taxon>
    </lineage>
</organism>
<evidence type="ECO:0000256" key="12">
    <source>
        <dbReference type="ARBA" id="ARBA00023132"/>
    </source>
</evidence>
<feature type="region of interest" description="Disordered" evidence="19">
    <location>
        <begin position="23"/>
        <end position="52"/>
    </location>
</feature>
<dbReference type="AlphaFoldDB" id="A0A6A4W733"/>
<evidence type="ECO:0000256" key="1">
    <source>
        <dbReference type="ARBA" id="ARBA00004629"/>
    </source>
</evidence>
<evidence type="ECO:0000256" key="17">
    <source>
        <dbReference type="ARBA" id="ARBA00063956"/>
    </source>
</evidence>